<gene>
    <name evidence="2" type="ORF">POI8812_01777</name>
</gene>
<keyword evidence="3" id="KW-1185">Reference proteome</keyword>
<reference evidence="2 3" key="1">
    <citation type="submission" date="2018-03" db="EMBL/GenBank/DDBJ databases">
        <authorList>
            <person name="Keele B.F."/>
        </authorList>
    </citation>
    <scope>NUCLEOTIDE SEQUENCE [LARGE SCALE GENOMIC DNA]</scope>
    <source>
        <strain evidence="2 3">CeCT 8812</strain>
    </source>
</reference>
<evidence type="ECO:0000313" key="2">
    <source>
        <dbReference type="EMBL" id="SPF29467.1"/>
    </source>
</evidence>
<evidence type="ECO:0000256" key="1">
    <source>
        <dbReference type="SAM" id="SignalP"/>
    </source>
</evidence>
<sequence>MSALKFAAIAGFTLVAASSHAATCPADAPEGYQWLSGYVDEFRADGTISTWFTDSYAQHPDDVALRGLQAFFDAGGNVDEARALFQQRGGSDAAFDMAMACAGVE</sequence>
<proteinExistence type="predicted"/>
<dbReference type="EMBL" id="OMKW01000002">
    <property type="protein sequence ID" value="SPF29467.1"/>
    <property type="molecule type" value="Genomic_DNA"/>
</dbReference>
<dbReference type="Proteomes" id="UP000244932">
    <property type="component" value="Unassembled WGS sequence"/>
</dbReference>
<feature type="signal peptide" evidence="1">
    <location>
        <begin position="1"/>
        <end position="21"/>
    </location>
</feature>
<dbReference type="AlphaFoldDB" id="A0A2R8AB81"/>
<evidence type="ECO:0008006" key="4">
    <source>
        <dbReference type="Google" id="ProtNLM"/>
    </source>
</evidence>
<dbReference type="OrthoDB" id="7874614at2"/>
<protein>
    <recommendedName>
        <fullName evidence="4">Lipoprotein</fullName>
    </recommendedName>
</protein>
<accession>A0A2R8AB81</accession>
<evidence type="ECO:0000313" key="3">
    <source>
        <dbReference type="Proteomes" id="UP000244932"/>
    </source>
</evidence>
<keyword evidence="1" id="KW-0732">Signal</keyword>
<name>A0A2R8AB81_9RHOB</name>
<dbReference type="RefSeq" id="WP_108782162.1">
    <property type="nucleotide sequence ID" value="NZ_OMKW01000002.1"/>
</dbReference>
<feature type="chain" id="PRO_5015361470" description="Lipoprotein" evidence="1">
    <location>
        <begin position="22"/>
        <end position="105"/>
    </location>
</feature>
<organism evidence="2 3">
    <name type="scientific">Pontivivens insulae</name>
    <dbReference type="NCBI Taxonomy" id="1639689"/>
    <lineage>
        <taxon>Bacteria</taxon>
        <taxon>Pseudomonadati</taxon>
        <taxon>Pseudomonadota</taxon>
        <taxon>Alphaproteobacteria</taxon>
        <taxon>Rhodobacterales</taxon>
        <taxon>Paracoccaceae</taxon>
        <taxon>Pontivivens</taxon>
    </lineage>
</organism>